<dbReference type="SFLD" id="SFLDS00057">
    <property type="entry name" value="Glutaminase/Asparaginase"/>
    <property type="match status" value="1"/>
</dbReference>
<dbReference type="Pfam" id="PF00710">
    <property type="entry name" value="Asparaginase"/>
    <property type="match status" value="1"/>
</dbReference>
<dbReference type="PIRSF" id="PIRSF001220">
    <property type="entry name" value="L-ASNase_gatD"/>
    <property type="match status" value="1"/>
</dbReference>
<dbReference type="PROSITE" id="PS00917">
    <property type="entry name" value="ASN_GLN_ASE_2"/>
    <property type="match status" value="1"/>
</dbReference>
<accession>B9LRX4</accession>
<dbReference type="InterPro" id="IPR036152">
    <property type="entry name" value="Asp/glu_Ase-like_sf"/>
</dbReference>
<dbReference type="InterPro" id="IPR006034">
    <property type="entry name" value="Asparaginase/glutaminase-like"/>
</dbReference>
<dbReference type="PANTHER" id="PTHR11707:SF28">
    <property type="entry name" value="60 KDA LYSOPHOSPHOLIPASE"/>
    <property type="match status" value="1"/>
</dbReference>
<dbReference type="HOGENOM" id="CLU_019134_1_0_2"/>
<dbReference type="PRINTS" id="PR00139">
    <property type="entry name" value="ASNGLNASE"/>
</dbReference>
<feature type="compositionally biased region" description="Basic and acidic residues" evidence="4">
    <location>
        <begin position="7"/>
        <end position="17"/>
    </location>
</feature>
<dbReference type="Gene3D" id="3.40.50.1170">
    <property type="entry name" value="L-asparaginase, N-terminal domain"/>
    <property type="match status" value="1"/>
</dbReference>
<dbReference type="PANTHER" id="PTHR11707">
    <property type="entry name" value="L-ASPARAGINASE"/>
    <property type="match status" value="1"/>
</dbReference>
<reference evidence="7 8" key="1">
    <citation type="journal article" date="2016" name="Stand. Genomic Sci.">
        <title>Complete genome sequence of the Antarctic Halorubrum lacusprofundi type strain ACAM 34.</title>
        <authorList>
            <person name="Anderson I.J."/>
            <person name="DasSarma P."/>
            <person name="Lucas S."/>
            <person name="Copeland A."/>
            <person name="Lapidus A."/>
            <person name="Del Rio T.G."/>
            <person name="Tice H."/>
            <person name="Dalin E."/>
            <person name="Bruce D.C."/>
            <person name="Goodwin L."/>
            <person name="Pitluck S."/>
            <person name="Sims D."/>
            <person name="Brettin T.S."/>
            <person name="Detter J.C."/>
            <person name="Han C.S."/>
            <person name="Larimer F."/>
            <person name="Hauser L."/>
            <person name="Land M."/>
            <person name="Ivanova N."/>
            <person name="Richardson P."/>
            <person name="Cavicchioli R."/>
            <person name="DasSarma S."/>
            <person name="Woese C.R."/>
            <person name="Kyrpides N.C."/>
        </authorList>
    </citation>
    <scope>NUCLEOTIDE SEQUENCE [LARGE SCALE GENOMIC DNA]</scope>
    <source>
        <strain evidence="8">ATCC 49239 / DSM 5036 / JCM 8891 / ACAM 34</strain>
    </source>
</reference>
<evidence type="ECO:0000259" key="6">
    <source>
        <dbReference type="Pfam" id="PF17763"/>
    </source>
</evidence>
<dbReference type="InterPro" id="IPR027475">
    <property type="entry name" value="Asparaginase/glutaminase_AS2"/>
</dbReference>
<dbReference type="Gene3D" id="3.40.50.40">
    <property type="match status" value="1"/>
</dbReference>
<comment type="similarity">
    <text evidence="1">Belongs to the asparaginase 1 family.</text>
</comment>
<feature type="domain" description="L-asparaginase N-terminal" evidence="5">
    <location>
        <begin position="27"/>
        <end position="211"/>
    </location>
</feature>
<dbReference type="GeneID" id="7399982"/>
<dbReference type="EMBL" id="CP001365">
    <property type="protein sequence ID" value="ACM57848.1"/>
    <property type="molecule type" value="Genomic_DNA"/>
</dbReference>
<dbReference type="PIRSF" id="PIRSF500176">
    <property type="entry name" value="L_ASNase"/>
    <property type="match status" value="1"/>
</dbReference>
<organism evidence="7 8">
    <name type="scientific">Halorubrum lacusprofundi (strain ATCC 49239 / DSM 5036 / JCM 8891 / ACAM 34)</name>
    <dbReference type="NCBI Taxonomy" id="416348"/>
    <lineage>
        <taxon>Archaea</taxon>
        <taxon>Methanobacteriati</taxon>
        <taxon>Methanobacteriota</taxon>
        <taxon>Stenosarchaea group</taxon>
        <taxon>Halobacteria</taxon>
        <taxon>Halobacteriales</taxon>
        <taxon>Haloferacaceae</taxon>
        <taxon>Halorubrum</taxon>
    </lineage>
</organism>
<proteinExistence type="inferred from homology"/>
<dbReference type="Proteomes" id="UP000000740">
    <property type="component" value="Chromosome 1"/>
</dbReference>
<dbReference type="InterPro" id="IPR037152">
    <property type="entry name" value="L-asparaginase_N_sf"/>
</dbReference>
<dbReference type="PROSITE" id="PS51732">
    <property type="entry name" value="ASN_GLN_ASE_3"/>
    <property type="match status" value="1"/>
</dbReference>
<dbReference type="RefSeq" id="WP_015910969.1">
    <property type="nucleotide sequence ID" value="NC_012029.1"/>
</dbReference>
<feature type="region of interest" description="Disordered" evidence="4">
    <location>
        <begin position="1"/>
        <end position="23"/>
    </location>
</feature>
<dbReference type="SUPFAM" id="SSF53774">
    <property type="entry name" value="Glutaminase/Asparaginase"/>
    <property type="match status" value="1"/>
</dbReference>
<keyword evidence="2" id="KW-0378">Hydrolase</keyword>
<dbReference type="GO" id="GO:0004067">
    <property type="term" value="F:asparaginase activity"/>
    <property type="evidence" value="ECO:0007669"/>
    <property type="project" value="UniProtKB-UniRule"/>
</dbReference>
<evidence type="ECO:0000256" key="1">
    <source>
        <dbReference type="ARBA" id="ARBA00010518"/>
    </source>
</evidence>
<dbReference type="AlphaFoldDB" id="B9LRX4"/>
<evidence type="ECO:0000259" key="5">
    <source>
        <dbReference type="Pfam" id="PF00710"/>
    </source>
</evidence>
<evidence type="ECO:0000256" key="3">
    <source>
        <dbReference type="PROSITE-ProRule" id="PRU10100"/>
    </source>
</evidence>
<evidence type="ECO:0000256" key="4">
    <source>
        <dbReference type="SAM" id="MobiDB-lite"/>
    </source>
</evidence>
<dbReference type="KEGG" id="hla:Hlac_2272"/>
<evidence type="ECO:0000313" key="7">
    <source>
        <dbReference type="EMBL" id="ACM57848.1"/>
    </source>
</evidence>
<evidence type="ECO:0000313" key="8">
    <source>
        <dbReference type="Proteomes" id="UP000000740"/>
    </source>
</evidence>
<dbReference type="CDD" id="cd08964">
    <property type="entry name" value="L-asparaginase_II"/>
    <property type="match status" value="1"/>
</dbReference>
<dbReference type="GO" id="GO:0006528">
    <property type="term" value="P:asparagine metabolic process"/>
    <property type="evidence" value="ECO:0007669"/>
    <property type="project" value="InterPro"/>
</dbReference>
<sequence length="367" mass="36798">MTDTEPTTDREAPDGRRTAIAGGANPRVTVVACGGTIASEPDDGGAAPAKTGDDLVAAVPGIERYAAVSAREVCSQPGFDVRWRDVLATATAAREAVADGADGVVVTHGTDTLADTAFALDLLTDLPAPVVVTGAQRRLDEPSSDVPANLTLAVRAAADDRFAPGVHVAFDDEIHAARDVVKGHSNALSTMTSPGTGPVATVTRAGSRLVREPRRGVDIDPLVDGIESADVVPEVPVIHSGTGVSAGAVERAVDAGVCGLVIEGTGLGNATAAIGDAVADVLPEVPVVVAGRPPAGPTEPVYGTPGGAVTLAEHGVTFAGPLPASKARIALALGLAADLDRDGEAGDTDADALADLFRTPQGKNRPA</sequence>
<gene>
    <name evidence="7" type="ordered locus">Hlac_2272</name>
</gene>
<evidence type="ECO:0000256" key="2">
    <source>
        <dbReference type="ARBA" id="ARBA00022801"/>
    </source>
</evidence>
<dbReference type="Pfam" id="PF17763">
    <property type="entry name" value="Asparaginase_C"/>
    <property type="match status" value="1"/>
</dbReference>
<dbReference type="InterPro" id="IPR004550">
    <property type="entry name" value="AsnASE_II"/>
</dbReference>
<dbReference type="InterPro" id="IPR040919">
    <property type="entry name" value="Asparaginase_C"/>
</dbReference>
<dbReference type="InterPro" id="IPR027473">
    <property type="entry name" value="L-asparaginase_C"/>
</dbReference>
<name>B9LRX4_HALLT</name>
<keyword evidence="8" id="KW-1185">Reference proteome</keyword>
<feature type="domain" description="Asparaginase/glutaminase C-terminal" evidence="6">
    <location>
        <begin position="235"/>
        <end position="341"/>
    </location>
</feature>
<protein>
    <submittedName>
        <fullName evidence="7">Asparaginase/glutaminase</fullName>
    </submittedName>
</protein>
<dbReference type="SMART" id="SM00870">
    <property type="entry name" value="Asparaginase"/>
    <property type="match status" value="1"/>
</dbReference>
<dbReference type="eggNOG" id="arCOG01924">
    <property type="taxonomic scope" value="Archaea"/>
</dbReference>
<dbReference type="InterPro" id="IPR027474">
    <property type="entry name" value="L-asparaginase_N"/>
</dbReference>
<feature type="active site" evidence="3">
    <location>
        <position position="110"/>
    </location>
</feature>